<reference evidence="4 5" key="1">
    <citation type="submission" date="2024-03" db="EMBL/GenBank/DDBJ databases">
        <title>A high-quality draft genome sequence of Diaporthe vaccinii, a causative agent of upright dieback and viscid rot disease in cranberry plants.</title>
        <authorList>
            <person name="Sarrasin M."/>
            <person name="Lang B.F."/>
            <person name="Burger G."/>
        </authorList>
    </citation>
    <scope>NUCLEOTIDE SEQUENCE [LARGE SCALE GENOMIC DNA]</scope>
    <source>
        <strain evidence="4 5">IS7</strain>
    </source>
</reference>
<comment type="similarity">
    <text evidence="1">Belongs to the 4-hydroxybenzoyl-CoA thioesterase family.</text>
</comment>
<evidence type="ECO:0000256" key="1">
    <source>
        <dbReference type="ARBA" id="ARBA00005953"/>
    </source>
</evidence>
<dbReference type="Gene3D" id="3.10.129.10">
    <property type="entry name" value="Hotdog Thioesterase"/>
    <property type="match status" value="1"/>
</dbReference>
<keyword evidence="2" id="KW-0378">Hydrolase</keyword>
<dbReference type="PANTHER" id="PTHR31793">
    <property type="entry name" value="4-HYDROXYBENZOYL-COA THIOESTERASE FAMILY MEMBER"/>
    <property type="match status" value="1"/>
</dbReference>
<dbReference type="CDD" id="cd00586">
    <property type="entry name" value="4HBT"/>
    <property type="match status" value="1"/>
</dbReference>
<organism evidence="4 5">
    <name type="scientific">Diaporthe vaccinii</name>
    <dbReference type="NCBI Taxonomy" id="105482"/>
    <lineage>
        <taxon>Eukaryota</taxon>
        <taxon>Fungi</taxon>
        <taxon>Dikarya</taxon>
        <taxon>Ascomycota</taxon>
        <taxon>Pezizomycotina</taxon>
        <taxon>Sordariomycetes</taxon>
        <taxon>Sordariomycetidae</taxon>
        <taxon>Diaporthales</taxon>
        <taxon>Diaporthaceae</taxon>
        <taxon>Diaporthe</taxon>
        <taxon>Diaporthe eres species complex</taxon>
    </lineage>
</organism>
<gene>
    <name evidence="4" type="ORF">FJTKL_07175</name>
</gene>
<dbReference type="PANTHER" id="PTHR31793:SF27">
    <property type="entry name" value="NOVEL THIOESTERASE SUPERFAMILY DOMAIN AND SAPOSIN A-TYPE DOMAIN CONTAINING PROTEIN (0610012H03RIK)"/>
    <property type="match status" value="1"/>
</dbReference>
<dbReference type="SUPFAM" id="SSF54637">
    <property type="entry name" value="Thioesterase/thiol ester dehydrase-isomerase"/>
    <property type="match status" value="1"/>
</dbReference>
<dbReference type="Pfam" id="PF03061">
    <property type="entry name" value="4HBT"/>
    <property type="match status" value="1"/>
</dbReference>
<dbReference type="EMBL" id="JBAWTH010000264">
    <property type="protein sequence ID" value="KAL2272243.1"/>
    <property type="molecule type" value="Genomic_DNA"/>
</dbReference>
<dbReference type="InterPro" id="IPR029069">
    <property type="entry name" value="HotDog_dom_sf"/>
</dbReference>
<name>A0ABR4DPH4_9PEZI</name>
<dbReference type="InterPro" id="IPR050563">
    <property type="entry name" value="4-hydroxybenzoyl-CoA_TE"/>
</dbReference>
<evidence type="ECO:0000256" key="2">
    <source>
        <dbReference type="ARBA" id="ARBA00022801"/>
    </source>
</evidence>
<proteinExistence type="inferred from homology"/>
<evidence type="ECO:0000313" key="5">
    <source>
        <dbReference type="Proteomes" id="UP001600888"/>
    </source>
</evidence>
<dbReference type="Proteomes" id="UP001600888">
    <property type="component" value="Unassembled WGS sequence"/>
</dbReference>
<evidence type="ECO:0000259" key="3">
    <source>
        <dbReference type="Pfam" id="PF03061"/>
    </source>
</evidence>
<keyword evidence="5" id="KW-1185">Reference proteome</keyword>
<protein>
    <recommendedName>
        <fullName evidence="3">Thioesterase domain-containing protein</fullName>
    </recommendedName>
</protein>
<feature type="domain" description="Thioesterase" evidence="3">
    <location>
        <begin position="33"/>
        <end position="113"/>
    </location>
</feature>
<evidence type="ECO:0000313" key="4">
    <source>
        <dbReference type="EMBL" id="KAL2272243.1"/>
    </source>
</evidence>
<comment type="caution">
    <text evidence="4">The sequence shown here is derived from an EMBL/GenBank/DDBJ whole genome shotgun (WGS) entry which is preliminary data.</text>
</comment>
<sequence>MSSFDAGLRTRRRGDYYFILEYRTRWSDNDQYSHMNNSVYNFLYDSVVNTYLMQHCGLRPKDGDQYGLVVHSHNDYFSSVAFPAVTELALRVNKLGKSSVTYEVALFEQGCDEVKSVGEFVHVNHFFYQYAGGDCLGAGASLKVSIASISPMNLNQPQCISGCTSSSLSTEAPASSERHYPRHFSACIPGAPDRPRLSQASAADSLCLPQLQLPKPGLLLSLQNQQ</sequence>
<dbReference type="InterPro" id="IPR006683">
    <property type="entry name" value="Thioestr_dom"/>
</dbReference>
<accession>A0ABR4DPH4</accession>